<evidence type="ECO:0000313" key="4">
    <source>
        <dbReference type="Proteomes" id="UP001365128"/>
    </source>
</evidence>
<keyword evidence="2" id="KW-0472">Membrane</keyword>
<accession>A0ABR1M246</accession>
<keyword evidence="4" id="KW-1185">Reference proteome</keyword>
<protein>
    <submittedName>
        <fullName evidence="3">Uncharacterized protein</fullName>
    </submittedName>
</protein>
<proteinExistence type="predicted"/>
<evidence type="ECO:0000313" key="3">
    <source>
        <dbReference type="EMBL" id="KAK7541545.1"/>
    </source>
</evidence>
<dbReference type="Proteomes" id="UP001365128">
    <property type="component" value="Unassembled WGS sequence"/>
</dbReference>
<sequence>MKTTTDGIKETCFSNSFTLAVYVLTMSLFLLPNTWPRASAFQSPHHMSSKHSYLHPLPPSQPPCAFPSFLHFHIPVDPPSAFPVPPARTVATPSFVFLSLSLSLSSFFPTSFLFPCHLSTHTVICFFYPFPSIHPSIHPCTTPTLPPSIPLLSSIPNRQPARPSVPSSRPAAHRRRTSQVDEHGIYRTYSTYIHPESNPLYLSIYLPFA</sequence>
<name>A0ABR1M246_9PEZI</name>
<feature type="region of interest" description="Disordered" evidence="1">
    <location>
        <begin position="156"/>
        <end position="178"/>
    </location>
</feature>
<dbReference type="EMBL" id="JBBPDW010000024">
    <property type="protein sequence ID" value="KAK7541545.1"/>
    <property type="molecule type" value="Genomic_DNA"/>
</dbReference>
<comment type="caution">
    <text evidence="3">The sequence shown here is derived from an EMBL/GenBank/DDBJ whole genome shotgun (WGS) entry which is preliminary data.</text>
</comment>
<evidence type="ECO:0000256" key="1">
    <source>
        <dbReference type="SAM" id="MobiDB-lite"/>
    </source>
</evidence>
<keyword evidence="2" id="KW-1133">Transmembrane helix</keyword>
<feature type="compositionally biased region" description="Low complexity" evidence="1">
    <location>
        <begin position="156"/>
        <end position="170"/>
    </location>
</feature>
<evidence type="ECO:0000256" key="2">
    <source>
        <dbReference type="SAM" id="Phobius"/>
    </source>
</evidence>
<organism evidence="3 4">
    <name type="scientific">Phyllosticta citricarpa</name>
    <dbReference type="NCBI Taxonomy" id="55181"/>
    <lineage>
        <taxon>Eukaryota</taxon>
        <taxon>Fungi</taxon>
        <taxon>Dikarya</taxon>
        <taxon>Ascomycota</taxon>
        <taxon>Pezizomycotina</taxon>
        <taxon>Dothideomycetes</taxon>
        <taxon>Dothideomycetes incertae sedis</taxon>
        <taxon>Botryosphaeriales</taxon>
        <taxon>Phyllostictaceae</taxon>
        <taxon>Phyllosticta</taxon>
    </lineage>
</organism>
<feature type="transmembrane region" description="Helical" evidence="2">
    <location>
        <begin position="12"/>
        <end position="31"/>
    </location>
</feature>
<gene>
    <name evidence="3" type="ORF">IWX46DRAFT_181017</name>
</gene>
<reference evidence="3 4" key="1">
    <citation type="submission" date="2024-04" db="EMBL/GenBank/DDBJ databases">
        <title>Phyllosticta paracitricarpa is synonymous to the EU quarantine fungus P. citricarpa based on phylogenomic analyses.</title>
        <authorList>
            <consortium name="Lawrence Berkeley National Laboratory"/>
            <person name="Van Ingen-Buijs V.A."/>
            <person name="Van Westerhoven A.C."/>
            <person name="Haridas S."/>
            <person name="Skiadas P."/>
            <person name="Martin F."/>
            <person name="Groenewald J.Z."/>
            <person name="Crous P.W."/>
            <person name="Seidl M.F."/>
        </authorList>
    </citation>
    <scope>NUCLEOTIDE SEQUENCE [LARGE SCALE GENOMIC DNA]</scope>
    <source>
        <strain evidence="3 4">CBS 122670</strain>
    </source>
</reference>
<keyword evidence="2" id="KW-0812">Transmembrane</keyword>